<keyword evidence="1" id="KW-1133">Transmembrane helix</keyword>
<reference evidence="2" key="2">
    <citation type="submission" date="2021-06" db="EMBL/GenBank/DDBJ databases">
        <title>Collection of gut derived symbiotic bacterial strains cultured from healthy donors.</title>
        <authorList>
            <person name="Lin H."/>
            <person name="Littmann E."/>
            <person name="Pamer E.G."/>
        </authorList>
    </citation>
    <scope>NUCLEOTIDE SEQUENCE</scope>
    <source>
        <strain evidence="2">MSK.21.74</strain>
    </source>
</reference>
<evidence type="ECO:0000313" key="7">
    <source>
        <dbReference type="Proteomes" id="UP001196765"/>
    </source>
</evidence>
<name>A0AA90ZXW4_9BACT</name>
<keyword evidence="1" id="KW-0812">Transmembrane</keyword>
<dbReference type="EMBL" id="VZBZ01000025">
    <property type="protein sequence ID" value="MQN76873.1"/>
    <property type="molecule type" value="Genomic_DNA"/>
</dbReference>
<evidence type="ECO:0000313" key="4">
    <source>
        <dbReference type="EMBL" id="MQO92749.1"/>
    </source>
</evidence>
<evidence type="ECO:0000313" key="6">
    <source>
        <dbReference type="Proteomes" id="UP000423156"/>
    </source>
</evidence>
<evidence type="ECO:0000313" key="3">
    <source>
        <dbReference type="EMBL" id="MQN76873.1"/>
    </source>
</evidence>
<proteinExistence type="predicted"/>
<dbReference type="Proteomes" id="UP000423156">
    <property type="component" value="Unassembled WGS sequence"/>
</dbReference>
<comment type="caution">
    <text evidence="2">The sequence shown here is derived from an EMBL/GenBank/DDBJ whole genome shotgun (WGS) entry which is preliminary data.</text>
</comment>
<dbReference type="Proteomes" id="UP001196765">
    <property type="component" value="Unassembled WGS sequence"/>
</dbReference>
<dbReference type="AlphaFoldDB" id="A0AA90ZXW4"/>
<gene>
    <name evidence="4" type="ORF">F7D31_08770</name>
    <name evidence="3" type="ORF">F7D71_03105</name>
    <name evidence="2" type="ORF">KSW82_16320</name>
</gene>
<protein>
    <submittedName>
        <fullName evidence="2">Uncharacterized protein</fullName>
    </submittedName>
</protein>
<evidence type="ECO:0000313" key="2">
    <source>
        <dbReference type="EMBL" id="MBV3389285.1"/>
    </source>
</evidence>
<dbReference type="EMBL" id="JAHOEI010000134">
    <property type="protein sequence ID" value="MBV3389285.1"/>
    <property type="molecule type" value="Genomic_DNA"/>
</dbReference>
<dbReference type="Proteomes" id="UP000421283">
    <property type="component" value="Unassembled WGS sequence"/>
</dbReference>
<reference evidence="4" key="3">
    <citation type="submission" date="2022-12" db="EMBL/GenBank/DDBJ databases">
        <title>Distinct polysaccharide growth profiles of human intestinal Prevotella copri isolates.</title>
        <authorList>
            <person name="Fehlner-Peach H."/>
            <person name="Magnabosco C."/>
            <person name="Raghavan V."/>
            <person name="Scher J.U."/>
            <person name="Tett A."/>
            <person name="Cox L.M."/>
            <person name="Gottsegen C."/>
            <person name="Watters A."/>
            <person name="Wiltshire- Gordon J.D."/>
            <person name="Segata N."/>
            <person name="Bonneau R."/>
            <person name="Littman D.R."/>
        </authorList>
    </citation>
    <scope>NUCLEOTIDE SEQUENCE</scope>
    <source>
        <strain evidence="4">IAU3127</strain>
    </source>
</reference>
<sequence length="256" mass="30111">MIQNKMHQFIKGCSKFKPKNKILYISIIYASILFTGCQTVQTIVSHPDYDMFDLLRGHNTYNQAQQFPSKGYKIRGIRYHDVVVKKFPDNDSLFYLKYNPKYEERNFYFTVIDKNTVDTLLSYALDKKKVSGVYRREEYVDKALVQLGIKNYQSNEGLWTYFAPKYKMVKGNLPTDIVKSGFHREYEVFNYKAAQKAYYLQRHPEQKRSAFEILGALYIINHLSKNGRKDNGIYYNGLHFSNQADVENYKNANGLK</sequence>
<dbReference type="EMBL" id="VZAP01000112">
    <property type="protein sequence ID" value="MQO92749.1"/>
    <property type="molecule type" value="Genomic_DNA"/>
</dbReference>
<accession>A0AA90ZXW4</accession>
<reference evidence="5 6" key="1">
    <citation type="submission" date="2019-09" db="EMBL/GenBank/DDBJ databases">
        <title>Distinct polysaccharide growth profiles of human intestinal Prevotella copri isolates.</title>
        <authorList>
            <person name="Fehlner-Peach H."/>
            <person name="Magnabosco C."/>
            <person name="Raghavan V."/>
            <person name="Scher J.U."/>
            <person name="Tett A."/>
            <person name="Cox L.M."/>
            <person name="Gottsegen C."/>
            <person name="Watters A."/>
            <person name="Wiltshire- Gordon J.D."/>
            <person name="Segata N."/>
            <person name="Bonneau R."/>
            <person name="Littman D.R."/>
        </authorList>
    </citation>
    <scope>NUCLEOTIDE SEQUENCE [LARGE SCALE GENOMIC DNA]</scope>
    <source>
        <strain evidence="3 6">BU41712</strain>
        <strain evidence="5">iAU3127</strain>
    </source>
</reference>
<keyword evidence="1" id="KW-0472">Membrane</keyword>
<evidence type="ECO:0000313" key="5">
    <source>
        <dbReference type="Proteomes" id="UP000421283"/>
    </source>
</evidence>
<organism evidence="2 7">
    <name type="scientific">Segatella copri</name>
    <dbReference type="NCBI Taxonomy" id="165179"/>
    <lineage>
        <taxon>Bacteria</taxon>
        <taxon>Pseudomonadati</taxon>
        <taxon>Bacteroidota</taxon>
        <taxon>Bacteroidia</taxon>
        <taxon>Bacteroidales</taxon>
        <taxon>Prevotellaceae</taxon>
        <taxon>Segatella</taxon>
    </lineage>
</organism>
<evidence type="ECO:0000256" key="1">
    <source>
        <dbReference type="SAM" id="Phobius"/>
    </source>
</evidence>
<feature type="transmembrane region" description="Helical" evidence="1">
    <location>
        <begin position="21"/>
        <end position="44"/>
    </location>
</feature>
<dbReference type="RefSeq" id="WP_022121416.1">
    <property type="nucleotide sequence ID" value="NZ_JAHOEA010000061.1"/>
</dbReference>